<evidence type="ECO:0000256" key="7">
    <source>
        <dbReference type="ARBA" id="ARBA00023163"/>
    </source>
</evidence>
<evidence type="ECO:0000259" key="10">
    <source>
        <dbReference type="PROSITE" id="PS50110"/>
    </source>
</evidence>
<dbReference type="InterPro" id="IPR036388">
    <property type="entry name" value="WH-like_DNA-bd_sf"/>
</dbReference>
<evidence type="ECO:0000256" key="9">
    <source>
        <dbReference type="PROSITE-ProRule" id="PRU01091"/>
    </source>
</evidence>
<dbReference type="EMBL" id="FNAR01000002">
    <property type="protein sequence ID" value="SDD96196.1"/>
    <property type="molecule type" value="Genomic_DNA"/>
</dbReference>
<comment type="subcellular location">
    <subcellularLocation>
        <location evidence="1">Cytoplasm</location>
    </subcellularLocation>
</comment>
<keyword evidence="3 8" id="KW-0597">Phosphoprotein</keyword>
<dbReference type="SUPFAM" id="SSF52172">
    <property type="entry name" value="CheY-like"/>
    <property type="match status" value="1"/>
</dbReference>
<dbReference type="SMART" id="SM00448">
    <property type="entry name" value="REC"/>
    <property type="match status" value="1"/>
</dbReference>
<dbReference type="SUPFAM" id="SSF46894">
    <property type="entry name" value="C-terminal effector domain of the bipartite response regulators"/>
    <property type="match status" value="1"/>
</dbReference>
<feature type="domain" description="Response regulatory" evidence="10">
    <location>
        <begin position="91"/>
        <end position="204"/>
    </location>
</feature>
<proteinExistence type="predicted"/>
<dbReference type="Pfam" id="PF00486">
    <property type="entry name" value="Trans_reg_C"/>
    <property type="match status" value="1"/>
</dbReference>
<dbReference type="GO" id="GO:0000156">
    <property type="term" value="F:phosphorelay response regulator activity"/>
    <property type="evidence" value="ECO:0007669"/>
    <property type="project" value="TreeGrafter"/>
</dbReference>
<dbReference type="InterPro" id="IPR016032">
    <property type="entry name" value="Sig_transdc_resp-reg_C-effctor"/>
</dbReference>
<evidence type="ECO:0000256" key="5">
    <source>
        <dbReference type="ARBA" id="ARBA00023015"/>
    </source>
</evidence>
<dbReference type="PROSITE" id="PS50110">
    <property type="entry name" value="RESPONSE_REGULATORY"/>
    <property type="match status" value="1"/>
</dbReference>
<reference evidence="12 13" key="1">
    <citation type="submission" date="2016-10" db="EMBL/GenBank/DDBJ databases">
        <authorList>
            <person name="de Groot N.N."/>
        </authorList>
    </citation>
    <scope>NUCLEOTIDE SEQUENCE [LARGE SCALE GENOMIC DNA]</scope>
    <source>
        <strain evidence="12 13">CGMCC 1.6762</strain>
    </source>
</reference>
<keyword evidence="2" id="KW-0963">Cytoplasm</keyword>
<name>A0A1G6Z306_9BACL</name>
<keyword evidence="6 9" id="KW-0238">DNA-binding</keyword>
<dbReference type="InterPro" id="IPR011006">
    <property type="entry name" value="CheY-like_superfamily"/>
</dbReference>
<dbReference type="PANTHER" id="PTHR48111">
    <property type="entry name" value="REGULATOR OF RPOS"/>
    <property type="match status" value="1"/>
</dbReference>
<dbReference type="InterPro" id="IPR001867">
    <property type="entry name" value="OmpR/PhoB-type_DNA-bd"/>
</dbReference>
<dbReference type="Pfam" id="PF00072">
    <property type="entry name" value="Response_reg"/>
    <property type="match status" value="1"/>
</dbReference>
<evidence type="ECO:0000256" key="8">
    <source>
        <dbReference type="PROSITE-ProRule" id="PRU00169"/>
    </source>
</evidence>
<dbReference type="PROSITE" id="PS51755">
    <property type="entry name" value="OMPR_PHOB"/>
    <property type="match status" value="1"/>
</dbReference>
<dbReference type="Proteomes" id="UP000198823">
    <property type="component" value="Unassembled WGS sequence"/>
</dbReference>
<dbReference type="Gene3D" id="3.40.50.2300">
    <property type="match status" value="1"/>
</dbReference>
<dbReference type="CDD" id="cd18159">
    <property type="entry name" value="REC_OmpR_NsrR-like"/>
    <property type="match status" value="1"/>
</dbReference>
<evidence type="ECO:0000256" key="6">
    <source>
        <dbReference type="ARBA" id="ARBA00023125"/>
    </source>
</evidence>
<dbReference type="SMART" id="SM00862">
    <property type="entry name" value="Trans_reg_C"/>
    <property type="match status" value="1"/>
</dbReference>
<dbReference type="GO" id="GO:0005829">
    <property type="term" value="C:cytosol"/>
    <property type="evidence" value="ECO:0007669"/>
    <property type="project" value="TreeGrafter"/>
</dbReference>
<keyword evidence="5" id="KW-0805">Transcription regulation</keyword>
<dbReference type="AlphaFoldDB" id="A0A1G6Z306"/>
<evidence type="ECO:0000256" key="2">
    <source>
        <dbReference type="ARBA" id="ARBA00022490"/>
    </source>
</evidence>
<sequence>MGLIIGYPVRRILIPEREIFFNAPPFPSYFSKKYPPTSPAGQDLHSLKGGNREVGLLIGYPPFGELFMFFQKTLGVSGKLVEKGVFVMAFTVFMVEDDEAIFRSLSEKLGQWGLSVTGPDDFHRVMEAFRAAGPHLVILDIGLPAFDGYHWCREIRAESNVPIVFLSSRDHPMDQVMAMSMGADDFIRKPFHSDVLLAKLQAILRRTYAYADEKPDVAEWNGAVLDLKRGIIRSGGKEVELTKNEFFILAVLVESRNEILSRDELIRKLWDDERFVNDNTLTVNINRLRNKLEEIGLGDKIVTKKGLGYVAVENGSPD</sequence>
<dbReference type="GO" id="GO:0000976">
    <property type="term" value="F:transcription cis-regulatory region binding"/>
    <property type="evidence" value="ECO:0007669"/>
    <property type="project" value="TreeGrafter"/>
</dbReference>
<evidence type="ECO:0000259" key="11">
    <source>
        <dbReference type="PROSITE" id="PS51755"/>
    </source>
</evidence>
<dbReference type="Gene3D" id="1.10.10.10">
    <property type="entry name" value="Winged helix-like DNA-binding domain superfamily/Winged helix DNA-binding domain"/>
    <property type="match status" value="1"/>
</dbReference>
<dbReference type="GO" id="GO:0032993">
    <property type="term" value="C:protein-DNA complex"/>
    <property type="evidence" value="ECO:0007669"/>
    <property type="project" value="TreeGrafter"/>
</dbReference>
<dbReference type="CDD" id="cd00383">
    <property type="entry name" value="trans_reg_C"/>
    <property type="match status" value="1"/>
</dbReference>
<evidence type="ECO:0000256" key="4">
    <source>
        <dbReference type="ARBA" id="ARBA00023012"/>
    </source>
</evidence>
<keyword evidence="7" id="KW-0804">Transcription</keyword>
<dbReference type="STRING" id="426756.SAMN04488126_102156"/>
<dbReference type="GO" id="GO:0006355">
    <property type="term" value="P:regulation of DNA-templated transcription"/>
    <property type="evidence" value="ECO:0007669"/>
    <property type="project" value="InterPro"/>
</dbReference>
<keyword evidence="4" id="KW-0902">Two-component regulatory system</keyword>
<feature type="domain" description="OmpR/PhoB-type" evidence="11">
    <location>
        <begin position="215"/>
        <end position="313"/>
    </location>
</feature>
<evidence type="ECO:0000313" key="12">
    <source>
        <dbReference type="EMBL" id="SDD96196.1"/>
    </source>
</evidence>
<organism evidence="12 13">
    <name type="scientific">Bhargavaea beijingensis</name>
    <dbReference type="NCBI Taxonomy" id="426756"/>
    <lineage>
        <taxon>Bacteria</taxon>
        <taxon>Bacillati</taxon>
        <taxon>Bacillota</taxon>
        <taxon>Bacilli</taxon>
        <taxon>Bacillales</taxon>
        <taxon>Caryophanaceae</taxon>
        <taxon>Bhargavaea</taxon>
    </lineage>
</organism>
<evidence type="ECO:0000256" key="1">
    <source>
        <dbReference type="ARBA" id="ARBA00004496"/>
    </source>
</evidence>
<gene>
    <name evidence="12" type="ORF">SAMN04488126_102156</name>
</gene>
<feature type="modified residue" description="4-aspartylphosphate" evidence="8">
    <location>
        <position position="140"/>
    </location>
</feature>
<accession>A0A1G6Z306</accession>
<dbReference type="PANTHER" id="PTHR48111:SF27">
    <property type="entry name" value="SENSORY TRANSDUCTION PROTEIN BCER"/>
    <property type="match status" value="1"/>
</dbReference>
<dbReference type="InterPro" id="IPR001789">
    <property type="entry name" value="Sig_transdc_resp-reg_receiver"/>
</dbReference>
<evidence type="ECO:0000256" key="3">
    <source>
        <dbReference type="ARBA" id="ARBA00022553"/>
    </source>
</evidence>
<feature type="DNA-binding region" description="OmpR/PhoB-type" evidence="9">
    <location>
        <begin position="215"/>
        <end position="313"/>
    </location>
</feature>
<evidence type="ECO:0000313" key="13">
    <source>
        <dbReference type="Proteomes" id="UP000198823"/>
    </source>
</evidence>
<protein>
    <submittedName>
        <fullName evidence="12">Two-component system, OmpR family, bacitracin resistance response regulator BceR</fullName>
    </submittedName>
</protein>
<dbReference type="InterPro" id="IPR039420">
    <property type="entry name" value="WalR-like"/>
</dbReference>